<dbReference type="OrthoDB" id="8480827at2"/>
<dbReference type="EMBL" id="MCGG01000052">
    <property type="protein sequence ID" value="OEJ65309.1"/>
    <property type="molecule type" value="Genomic_DNA"/>
</dbReference>
<evidence type="ECO:0000313" key="3">
    <source>
        <dbReference type="Proteomes" id="UP000095347"/>
    </source>
</evidence>
<dbReference type="STRING" id="28181.BEN30_14390"/>
<sequence length="67" mass="7457">MSKIIMNIYSWGALFISIAGIAAMLIWPPQSLRVDRDGVPHFTPKAQHPETGEAVSVNTLIHHYRGD</sequence>
<organism evidence="2 3">
    <name type="scientific">Magnetovibrio blakemorei</name>
    <dbReference type="NCBI Taxonomy" id="28181"/>
    <lineage>
        <taxon>Bacteria</taxon>
        <taxon>Pseudomonadati</taxon>
        <taxon>Pseudomonadota</taxon>
        <taxon>Alphaproteobacteria</taxon>
        <taxon>Rhodospirillales</taxon>
        <taxon>Magnetovibrionaceae</taxon>
        <taxon>Magnetovibrio</taxon>
    </lineage>
</organism>
<protein>
    <submittedName>
        <fullName evidence="2">Uncharacterized protein</fullName>
    </submittedName>
</protein>
<dbReference type="AlphaFoldDB" id="A0A1E5Q504"/>
<proteinExistence type="predicted"/>
<accession>A0A1E5Q504</accession>
<keyword evidence="1" id="KW-1133">Transmembrane helix</keyword>
<name>A0A1E5Q504_9PROT</name>
<comment type="caution">
    <text evidence="2">The sequence shown here is derived from an EMBL/GenBank/DDBJ whole genome shotgun (WGS) entry which is preliminary data.</text>
</comment>
<feature type="transmembrane region" description="Helical" evidence="1">
    <location>
        <begin position="6"/>
        <end position="27"/>
    </location>
</feature>
<dbReference type="Proteomes" id="UP000095347">
    <property type="component" value="Unassembled WGS sequence"/>
</dbReference>
<keyword evidence="3" id="KW-1185">Reference proteome</keyword>
<evidence type="ECO:0000313" key="2">
    <source>
        <dbReference type="EMBL" id="OEJ65309.1"/>
    </source>
</evidence>
<gene>
    <name evidence="2" type="ORF">BEN30_14390</name>
</gene>
<keyword evidence="1" id="KW-0812">Transmembrane</keyword>
<keyword evidence="1" id="KW-0472">Membrane</keyword>
<reference evidence="3" key="1">
    <citation type="submission" date="2016-07" db="EMBL/GenBank/DDBJ databases">
        <authorList>
            <person name="Florea S."/>
            <person name="Webb J.S."/>
            <person name="Jaromczyk J."/>
            <person name="Schardl C.L."/>
        </authorList>
    </citation>
    <scope>NUCLEOTIDE SEQUENCE [LARGE SCALE GENOMIC DNA]</scope>
    <source>
        <strain evidence="3">MV-1</strain>
    </source>
</reference>
<evidence type="ECO:0000256" key="1">
    <source>
        <dbReference type="SAM" id="Phobius"/>
    </source>
</evidence>
<dbReference type="RefSeq" id="WP_069958768.1">
    <property type="nucleotide sequence ID" value="NZ_MCGG01000052.1"/>
</dbReference>